<dbReference type="Pfam" id="PF13012">
    <property type="entry name" value="MitMem_reg"/>
    <property type="match status" value="1"/>
</dbReference>
<dbReference type="eggNOG" id="KOG3050">
    <property type="taxonomic scope" value="Eukaryota"/>
</dbReference>
<reference evidence="4 5" key="1">
    <citation type="journal article" date="2008" name="Nature">
        <title>The genome of the choanoflagellate Monosiga brevicollis and the origin of metazoans.</title>
        <authorList>
            <consortium name="JGI Sequencing"/>
            <person name="King N."/>
            <person name="Westbrook M.J."/>
            <person name="Young S.L."/>
            <person name="Kuo A."/>
            <person name="Abedin M."/>
            <person name="Chapman J."/>
            <person name="Fairclough S."/>
            <person name="Hellsten U."/>
            <person name="Isogai Y."/>
            <person name="Letunic I."/>
            <person name="Marr M."/>
            <person name="Pincus D."/>
            <person name="Putnam N."/>
            <person name="Rokas A."/>
            <person name="Wright K.J."/>
            <person name="Zuzow R."/>
            <person name="Dirks W."/>
            <person name="Good M."/>
            <person name="Goodstein D."/>
            <person name="Lemons D."/>
            <person name="Li W."/>
            <person name="Lyons J.B."/>
            <person name="Morris A."/>
            <person name="Nichols S."/>
            <person name="Richter D.J."/>
            <person name="Salamov A."/>
            <person name="Bork P."/>
            <person name="Lim W.A."/>
            <person name="Manning G."/>
            <person name="Miller W.T."/>
            <person name="McGinnis W."/>
            <person name="Shapiro H."/>
            <person name="Tjian R."/>
            <person name="Grigoriev I.V."/>
            <person name="Rokhsar D."/>
        </authorList>
    </citation>
    <scope>NUCLEOTIDE SEQUENCE [LARGE SCALE GENOMIC DNA]</scope>
    <source>
        <strain evidence="5">MX1 / ATCC 50154</strain>
    </source>
</reference>
<dbReference type="EMBL" id="CH991551">
    <property type="protein sequence ID" value="EDQ89286.1"/>
    <property type="molecule type" value="Genomic_DNA"/>
</dbReference>
<dbReference type="SMART" id="SM00232">
    <property type="entry name" value="JAB_MPN"/>
    <property type="match status" value="1"/>
</dbReference>
<dbReference type="OMA" id="LVGWWST"/>
<dbReference type="InterPro" id="IPR024969">
    <property type="entry name" value="EIF3F/CSN6-like_C"/>
</dbReference>
<dbReference type="RefSeq" id="XP_001745862.1">
    <property type="nucleotide sequence ID" value="XM_001745810.1"/>
</dbReference>
<dbReference type="GO" id="GO:0000338">
    <property type="term" value="P:protein deneddylation"/>
    <property type="evidence" value="ECO:0007669"/>
    <property type="project" value="InterPro"/>
</dbReference>
<organism evidence="4 5">
    <name type="scientific">Monosiga brevicollis</name>
    <name type="common">Choanoflagellate</name>
    <dbReference type="NCBI Taxonomy" id="81824"/>
    <lineage>
        <taxon>Eukaryota</taxon>
        <taxon>Choanoflagellata</taxon>
        <taxon>Craspedida</taxon>
        <taxon>Salpingoecidae</taxon>
        <taxon>Monosiga</taxon>
    </lineage>
</organism>
<dbReference type="Gene3D" id="3.40.140.10">
    <property type="entry name" value="Cytidine Deaminase, domain 2"/>
    <property type="match status" value="1"/>
</dbReference>
<evidence type="ECO:0000313" key="5">
    <source>
        <dbReference type="Proteomes" id="UP000001357"/>
    </source>
</evidence>
<dbReference type="Proteomes" id="UP000001357">
    <property type="component" value="Unassembled WGS sequence"/>
</dbReference>
<sequence>MDVDDLLVVASDGGLSALLHPLVILNISDHLTRRRAEAKSHNVTAYGALFGKQAGRVVEIFNSFELLLADGIWDLDFLNTRTEAFKRIFKDQDCLGWYATGSHVTADHLALHRQLLGLNEAPFFLLLDDQAQATREQLPITIFETIVELKDDEQHIHFAPTPYKLASEEAERIGVDHIANVSASAVGGQISAVRQQMQTHASALLMLQERIDVICDFLADIDAGKVQPSPALLRNIKGICSRLPVSQDPRLRAALLMESTDTETVNLLALMTQACDAIKQLTGKMQTIHPGAGKTHFASMMM</sequence>
<evidence type="ECO:0000256" key="1">
    <source>
        <dbReference type="ARBA" id="ARBA00010893"/>
    </source>
</evidence>
<keyword evidence="5" id="KW-1185">Reference proteome</keyword>
<dbReference type="AlphaFoldDB" id="A9UZS9"/>
<dbReference type="GeneID" id="5891183"/>
<evidence type="ECO:0000313" key="4">
    <source>
        <dbReference type="EMBL" id="EDQ89286.1"/>
    </source>
</evidence>
<evidence type="ECO:0000256" key="2">
    <source>
        <dbReference type="RuleBase" id="RU367006"/>
    </source>
</evidence>
<dbReference type="CDD" id="cd08063">
    <property type="entry name" value="MPN_CSN6"/>
    <property type="match status" value="1"/>
</dbReference>
<dbReference type="GO" id="GO:0008180">
    <property type="term" value="C:COP9 signalosome"/>
    <property type="evidence" value="ECO:0000318"/>
    <property type="project" value="GO_Central"/>
</dbReference>
<keyword evidence="2" id="KW-0736">Signalosome</keyword>
<dbReference type="FunCoup" id="A9UZS9">
    <property type="interactions" value="1538"/>
</dbReference>
<keyword evidence="2" id="KW-0539">Nucleus</keyword>
<dbReference type="PANTHER" id="PTHR10540">
    <property type="entry name" value="EUKARYOTIC TRANSLATION INITIATION FACTOR 3 SUBUNIT F-RELATED"/>
    <property type="match status" value="1"/>
</dbReference>
<dbReference type="KEGG" id="mbr:MONBRDRAFT_32483"/>
<keyword evidence="2" id="KW-0963">Cytoplasm</keyword>
<comment type="similarity">
    <text evidence="1 2">Belongs to the peptidase M67A family. CSN6 subfamily.</text>
</comment>
<name>A9UZS9_MONBE</name>
<dbReference type="STRING" id="81824.A9UZS9"/>
<dbReference type="Pfam" id="PF01398">
    <property type="entry name" value="JAB"/>
    <property type="match status" value="1"/>
</dbReference>
<dbReference type="InterPro" id="IPR033859">
    <property type="entry name" value="MPN_CSN6"/>
</dbReference>
<dbReference type="PANTHER" id="PTHR10540:SF8">
    <property type="entry name" value="COP9 SIGNALOSOME COMPLEX SUBUNIT 6"/>
    <property type="match status" value="1"/>
</dbReference>
<dbReference type="GO" id="GO:0008237">
    <property type="term" value="F:metallopeptidase activity"/>
    <property type="evidence" value="ECO:0007669"/>
    <property type="project" value="InterPro"/>
</dbReference>
<evidence type="ECO:0000259" key="3">
    <source>
        <dbReference type="SMART" id="SM00232"/>
    </source>
</evidence>
<comment type="subcellular location">
    <subcellularLocation>
        <location evidence="2">Cytoplasm</location>
    </subcellularLocation>
    <subcellularLocation>
        <location evidence="2">Nucleus</location>
    </subcellularLocation>
</comment>
<comment type="function">
    <text evidence="2">Component of the COP9 signalosome complex (CSN), a complex involved in various cellular and developmental processes.</text>
</comment>
<gene>
    <name evidence="4" type="ORF">MONBRDRAFT_32483</name>
</gene>
<protein>
    <recommendedName>
        <fullName evidence="2">COP9 signalosome complex subunit 6</fullName>
    </recommendedName>
</protein>
<dbReference type="InterPro" id="IPR000555">
    <property type="entry name" value="JAMM/MPN+_dom"/>
</dbReference>
<dbReference type="GO" id="GO:0005737">
    <property type="term" value="C:cytoplasm"/>
    <property type="evidence" value="ECO:0007669"/>
    <property type="project" value="UniProtKB-SubCell"/>
</dbReference>
<accession>A9UZS9</accession>
<proteinExistence type="inferred from homology"/>
<feature type="domain" description="JAB1/MPN/MOV34 metalloenzyme" evidence="3">
    <location>
        <begin position="16"/>
        <end position="148"/>
    </location>
</feature>
<dbReference type="InParanoid" id="A9UZS9"/>